<comment type="caution">
    <text evidence="3">The sequence shown here is derived from an EMBL/GenBank/DDBJ whole genome shotgun (WGS) entry which is preliminary data.</text>
</comment>
<gene>
    <name evidence="3" type="ORF">FE810_11010</name>
</gene>
<reference evidence="3 4" key="1">
    <citation type="submission" date="2019-05" db="EMBL/GenBank/DDBJ databases">
        <title>Genome sequences of Thalassotalea litorea 1K03283.</title>
        <authorList>
            <person name="Zhang D."/>
        </authorList>
    </citation>
    <scope>NUCLEOTIDE SEQUENCE [LARGE SCALE GENOMIC DNA]</scope>
    <source>
        <strain evidence="3 4">MCCC 1K03283</strain>
    </source>
</reference>
<dbReference type="Pfam" id="PF14343">
    <property type="entry name" value="PrcB_C"/>
    <property type="match status" value="1"/>
</dbReference>
<evidence type="ECO:0000313" key="3">
    <source>
        <dbReference type="EMBL" id="TLU64613.1"/>
    </source>
</evidence>
<dbReference type="EMBL" id="VCBC01000010">
    <property type="protein sequence ID" value="TLU64613.1"/>
    <property type="molecule type" value="Genomic_DNA"/>
</dbReference>
<dbReference type="Proteomes" id="UP000307790">
    <property type="component" value="Unassembled WGS sequence"/>
</dbReference>
<dbReference type="InterPro" id="IPR025748">
    <property type="entry name" value="PrcB_C_dom"/>
</dbReference>
<organism evidence="3 4">
    <name type="scientific">Thalassotalea litorea</name>
    <dbReference type="NCBI Taxonomy" id="2020715"/>
    <lineage>
        <taxon>Bacteria</taxon>
        <taxon>Pseudomonadati</taxon>
        <taxon>Pseudomonadota</taxon>
        <taxon>Gammaproteobacteria</taxon>
        <taxon>Alteromonadales</taxon>
        <taxon>Colwelliaceae</taxon>
        <taxon>Thalassotalea</taxon>
    </lineage>
</organism>
<feature type="chain" id="PRO_5024357330" description="PrcB C-terminal domain-containing protein" evidence="1">
    <location>
        <begin position="26"/>
        <end position="158"/>
    </location>
</feature>
<sequence>MMQITKRCVFIFCLMLLVLSPMTYAAKRAIPYQVLYQDSDHYSDVFANKTIMVIRDWNSYTDAVVKHSSDEIIDVNFSESQVVLIDMGNRPDTGYGLKVARVLEFDDHIVVYTKFTVGSSSCGLFGQAITNPIAIIKVDSQKEIIVREKFKSFECNDN</sequence>
<protein>
    <recommendedName>
        <fullName evidence="2">PrcB C-terminal domain-containing protein</fullName>
    </recommendedName>
</protein>
<name>A0A5R9IJG3_9GAMM</name>
<evidence type="ECO:0000259" key="2">
    <source>
        <dbReference type="Pfam" id="PF14343"/>
    </source>
</evidence>
<keyword evidence="1" id="KW-0732">Signal</keyword>
<dbReference type="RefSeq" id="WP_138320111.1">
    <property type="nucleotide sequence ID" value="NZ_VCBC01000010.1"/>
</dbReference>
<dbReference type="AlphaFoldDB" id="A0A5R9IJG3"/>
<accession>A0A5R9IJG3</accession>
<feature type="signal peptide" evidence="1">
    <location>
        <begin position="1"/>
        <end position="25"/>
    </location>
</feature>
<evidence type="ECO:0000313" key="4">
    <source>
        <dbReference type="Proteomes" id="UP000307790"/>
    </source>
</evidence>
<feature type="domain" description="PrcB C-terminal" evidence="2">
    <location>
        <begin position="82"/>
        <end position="139"/>
    </location>
</feature>
<dbReference type="OrthoDB" id="6399767at2"/>
<evidence type="ECO:0000256" key="1">
    <source>
        <dbReference type="SAM" id="SignalP"/>
    </source>
</evidence>
<proteinExistence type="predicted"/>
<keyword evidence="4" id="KW-1185">Reference proteome</keyword>